<comment type="caution">
    <text evidence="3">The sequence shown here is derived from an EMBL/GenBank/DDBJ whole genome shotgun (WGS) entry which is preliminary data.</text>
</comment>
<evidence type="ECO:0000313" key="4">
    <source>
        <dbReference type="Proteomes" id="UP000465361"/>
    </source>
</evidence>
<keyword evidence="4" id="KW-1185">Reference proteome</keyword>
<organism evidence="3 4">
    <name type="scientific">Mycobacterium botniense</name>
    <dbReference type="NCBI Taxonomy" id="84962"/>
    <lineage>
        <taxon>Bacteria</taxon>
        <taxon>Bacillati</taxon>
        <taxon>Actinomycetota</taxon>
        <taxon>Actinomycetes</taxon>
        <taxon>Mycobacteriales</taxon>
        <taxon>Mycobacteriaceae</taxon>
        <taxon>Mycobacterium</taxon>
    </lineage>
</organism>
<dbReference type="EMBL" id="BLKW01000004">
    <property type="protein sequence ID" value="GFG76151.1"/>
    <property type="molecule type" value="Genomic_DNA"/>
</dbReference>
<dbReference type="RefSeq" id="WP_163759270.1">
    <property type="nucleotide sequence ID" value="NZ_BLKW01000004.1"/>
</dbReference>
<reference evidence="3 4" key="1">
    <citation type="journal article" date="2019" name="Emerg. Microbes Infect.">
        <title>Comprehensive subspecies identification of 175 nontuberculous mycobacteria species based on 7547 genomic profiles.</title>
        <authorList>
            <person name="Matsumoto Y."/>
            <person name="Kinjo T."/>
            <person name="Motooka D."/>
            <person name="Nabeya D."/>
            <person name="Jung N."/>
            <person name="Uechi K."/>
            <person name="Horii T."/>
            <person name="Iida T."/>
            <person name="Fujita J."/>
            <person name="Nakamura S."/>
        </authorList>
    </citation>
    <scope>NUCLEOTIDE SEQUENCE [LARGE SCALE GENOMIC DNA]</scope>
    <source>
        <strain evidence="3 4">JCM 17322</strain>
    </source>
</reference>
<keyword evidence="1" id="KW-0238">DNA-binding</keyword>
<dbReference type="AlphaFoldDB" id="A0A7I9Y265"/>
<evidence type="ECO:0000256" key="1">
    <source>
        <dbReference type="ARBA" id="ARBA00023125"/>
    </source>
</evidence>
<feature type="region of interest" description="Disordered" evidence="2">
    <location>
        <begin position="460"/>
        <end position="537"/>
    </location>
</feature>
<gene>
    <name evidence="3" type="ORF">MBOT_35160</name>
</gene>
<proteinExistence type="predicted"/>
<feature type="compositionally biased region" description="Polar residues" evidence="2">
    <location>
        <begin position="514"/>
        <end position="537"/>
    </location>
</feature>
<dbReference type="NCBIfam" id="TIGR01766">
    <property type="entry name" value="IS200/IS605 family accessory protein TnpB-like domain"/>
    <property type="match status" value="1"/>
</dbReference>
<dbReference type="InterPro" id="IPR010095">
    <property type="entry name" value="Cas12f1-like_TNB"/>
</dbReference>
<name>A0A7I9Y265_9MYCO</name>
<accession>A0A7I9Y265</accession>
<dbReference type="GO" id="GO:0003677">
    <property type="term" value="F:DNA binding"/>
    <property type="evidence" value="ECO:0007669"/>
    <property type="project" value="UniProtKB-KW"/>
</dbReference>
<sequence>MKLRVIAAPFVADPATGVCIRTRLKGLTDTDVRVLRAVGAHLGRLAAADLAERVRDGLAHDNQAWADRKRDITASSTARWAGSITKATHDQWALARRGQLAHIQSLRDAVVMIEHRLAQRLGAKGTHGMASGYRSAHEWFVKSRRLATLQARLARVEADYAAGRVSVVRGGKRLLHKRHHLDTADLTEEQWRAQWESSRWFLSADGEAGKKHGNETIRITPDGQVSIRLPAPLAHLANAPHHRYILTGLAAFAHRGDEWADRVAANQAVAYRIHHNPGTGRWYVDASWQRKAAPSVPLEAVRSAALIGVDMNTDHLAAWRLDPHGNPIGAPRTFSYQLDGAADHRDAQLRHALSGLLHWAQRTGVKAIAVEDLDFTDSTTREKHGRRRRFRQIISGMPTARLRARLLAMATQAGIAVIAVDPAYTSKWGAQHWQEPLTAAHPQTTRHHAASVAIGRRALGHRIRRRTPPPRQHQSDVAGHRTGQARPGTPRREETRHPAAGTRTRSAKPPGSKNAGNQATQHRSGPPTEQNSLPLSV</sequence>
<evidence type="ECO:0000256" key="2">
    <source>
        <dbReference type="SAM" id="MobiDB-lite"/>
    </source>
</evidence>
<dbReference type="Proteomes" id="UP000465361">
    <property type="component" value="Unassembled WGS sequence"/>
</dbReference>
<evidence type="ECO:0000313" key="3">
    <source>
        <dbReference type="EMBL" id="GFG76151.1"/>
    </source>
</evidence>
<protein>
    <submittedName>
        <fullName evidence="3">Transposase</fullName>
    </submittedName>
</protein>